<comment type="similarity">
    <text evidence="1 7">Belongs to the bacterial ribosomal protein bL9 family.</text>
</comment>
<comment type="caution">
    <text evidence="9">The sequence shown here is derived from an EMBL/GenBank/DDBJ whole genome shotgun (WGS) entry which is preliminary data.</text>
</comment>
<evidence type="ECO:0000313" key="10">
    <source>
        <dbReference type="Proteomes" id="UP000806542"/>
    </source>
</evidence>
<dbReference type="InterPro" id="IPR020069">
    <property type="entry name" value="Ribosomal_bL9_C"/>
</dbReference>
<dbReference type="SUPFAM" id="SSF55658">
    <property type="entry name" value="L9 N-domain-like"/>
    <property type="match status" value="1"/>
</dbReference>
<dbReference type="GO" id="GO:0005840">
    <property type="term" value="C:ribosome"/>
    <property type="evidence" value="ECO:0007669"/>
    <property type="project" value="UniProtKB-KW"/>
</dbReference>
<evidence type="ECO:0000256" key="2">
    <source>
        <dbReference type="ARBA" id="ARBA00022730"/>
    </source>
</evidence>
<gene>
    <name evidence="7" type="primary">rplI</name>
    <name evidence="9" type="ORF">INF28_07320</name>
</gene>
<sequence>MKVILTQDVKSQGKKGDLINVSDGYANNFLLPKGLAKLATKQALNELEGKRGAEQYKRNQEEMKAANIAERMKDIKVKLTAKAGKEGKLFGSVTSKDVAQALKDQFHIEVDKRKIDLPDGIKVCGIREVSVTLYPGIVGTFRVEVTEQQ</sequence>
<dbReference type="PANTHER" id="PTHR21368">
    <property type="entry name" value="50S RIBOSOMAL PROTEIN L9"/>
    <property type="match status" value="1"/>
</dbReference>
<evidence type="ECO:0000256" key="7">
    <source>
        <dbReference type="HAMAP-Rule" id="MF_00503"/>
    </source>
</evidence>
<dbReference type="Pfam" id="PF01281">
    <property type="entry name" value="Ribosomal_L9_N"/>
    <property type="match status" value="1"/>
</dbReference>
<evidence type="ECO:0000256" key="6">
    <source>
        <dbReference type="ARBA" id="ARBA00035292"/>
    </source>
</evidence>
<dbReference type="InterPro" id="IPR036935">
    <property type="entry name" value="Ribosomal_bL9_N_sf"/>
</dbReference>
<comment type="function">
    <text evidence="7">Binds to the 23S rRNA.</text>
</comment>
<dbReference type="InterPro" id="IPR020070">
    <property type="entry name" value="Ribosomal_bL9_N"/>
</dbReference>
<dbReference type="GO" id="GO:1990904">
    <property type="term" value="C:ribonucleoprotein complex"/>
    <property type="evidence" value="ECO:0007669"/>
    <property type="project" value="UniProtKB-KW"/>
</dbReference>
<dbReference type="InterPro" id="IPR020594">
    <property type="entry name" value="Ribosomal_bL9_bac/chp"/>
</dbReference>
<keyword evidence="5 7" id="KW-0687">Ribonucleoprotein</keyword>
<accession>A0A9D5R8R4</accession>
<dbReference type="Proteomes" id="UP000806542">
    <property type="component" value="Unassembled WGS sequence"/>
</dbReference>
<dbReference type="Gene3D" id="3.10.430.100">
    <property type="entry name" value="Ribosomal protein L9, C-terminal domain"/>
    <property type="match status" value="1"/>
</dbReference>
<evidence type="ECO:0000256" key="1">
    <source>
        <dbReference type="ARBA" id="ARBA00010605"/>
    </source>
</evidence>
<evidence type="ECO:0000259" key="8">
    <source>
        <dbReference type="PROSITE" id="PS00651"/>
    </source>
</evidence>
<feature type="domain" description="Ribosomal protein L9" evidence="8">
    <location>
        <begin position="13"/>
        <end position="40"/>
    </location>
</feature>
<evidence type="ECO:0000256" key="4">
    <source>
        <dbReference type="ARBA" id="ARBA00022980"/>
    </source>
</evidence>
<dbReference type="InterPro" id="IPR000244">
    <property type="entry name" value="Ribosomal_bL9"/>
</dbReference>
<keyword evidence="2 7" id="KW-0699">rRNA-binding</keyword>
<keyword evidence="10" id="KW-1185">Reference proteome</keyword>
<dbReference type="GO" id="GO:0003735">
    <property type="term" value="F:structural constituent of ribosome"/>
    <property type="evidence" value="ECO:0007669"/>
    <property type="project" value="InterPro"/>
</dbReference>
<dbReference type="PROSITE" id="PS00651">
    <property type="entry name" value="RIBOSOMAL_L9"/>
    <property type="match status" value="1"/>
</dbReference>
<dbReference type="GO" id="GO:0006412">
    <property type="term" value="P:translation"/>
    <property type="evidence" value="ECO:0007669"/>
    <property type="project" value="UniProtKB-UniRule"/>
</dbReference>
<protein>
    <recommendedName>
        <fullName evidence="6 7">Large ribosomal subunit protein bL9</fullName>
    </recommendedName>
</protein>
<dbReference type="FunFam" id="3.40.5.10:FF:000002">
    <property type="entry name" value="50S ribosomal protein L9"/>
    <property type="match status" value="1"/>
</dbReference>
<name>A0A9D5R8R4_9FIRM</name>
<dbReference type="GO" id="GO:0019843">
    <property type="term" value="F:rRNA binding"/>
    <property type="evidence" value="ECO:0007669"/>
    <property type="project" value="UniProtKB-UniRule"/>
</dbReference>
<dbReference type="InterPro" id="IPR009027">
    <property type="entry name" value="Ribosomal_bL9/RNase_H1_N"/>
</dbReference>
<evidence type="ECO:0000256" key="3">
    <source>
        <dbReference type="ARBA" id="ARBA00022884"/>
    </source>
</evidence>
<dbReference type="Pfam" id="PF03948">
    <property type="entry name" value="Ribosomal_L9_C"/>
    <property type="match status" value="1"/>
</dbReference>
<dbReference type="NCBIfam" id="TIGR00158">
    <property type="entry name" value="L9"/>
    <property type="match status" value="1"/>
</dbReference>
<dbReference type="AlphaFoldDB" id="A0A9D5R8R4"/>
<evidence type="ECO:0000256" key="5">
    <source>
        <dbReference type="ARBA" id="ARBA00023274"/>
    </source>
</evidence>
<dbReference type="HAMAP" id="MF_00503">
    <property type="entry name" value="Ribosomal_bL9"/>
    <property type="match status" value="1"/>
</dbReference>
<proteinExistence type="inferred from homology"/>
<dbReference type="Gene3D" id="3.40.5.10">
    <property type="entry name" value="Ribosomal protein L9, N-terminal domain"/>
    <property type="match status" value="1"/>
</dbReference>
<keyword evidence="3 7" id="KW-0694">RNA-binding</keyword>
<reference evidence="9" key="1">
    <citation type="submission" date="2020-10" db="EMBL/GenBank/DDBJ databases">
        <title>ChiBAC.</title>
        <authorList>
            <person name="Zenner C."/>
            <person name="Hitch T.C.A."/>
            <person name="Clavel T."/>
        </authorList>
    </citation>
    <scope>NUCLEOTIDE SEQUENCE</scope>
    <source>
        <strain evidence="9">DSM 107454</strain>
    </source>
</reference>
<dbReference type="SUPFAM" id="SSF55653">
    <property type="entry name" value="Ribosomal protein L9 C-domain"/>
    <property type="match status" value="1"/>
</dbReference>
<dbReference type="EMBL" id="JADCKB010000013">
    <property type="protein sequence ID" value="MBE5040270.1"/>
    <property type="molecule type" value="Genomic_DNA"/>
</dbReference>
<keyword evidence="4 7" id="KW-0689">Ribosomal protein</keyword>
<dbReference type="InterPro" id="IPR036791">
    <property type="entry name" value="Ribosomal_bL9_C_sf"/>
</dbReference>
<dbReference type="RefSeq" id="WP_226392822.1">
    <property type="nucleotide sequence ID" value="NZ_JADCKB010000013.1"/>
</dbReference>
<organism evidence="9 10">
    <name type="scientific">Ructibacterium gallinarum</name>
    <dbReference type="NCBI Taxonomy" id="2779355"/>
    <lineage>
        <taxon>Bacteria</taxon>
        <taxon>Bacillati</taxon>
        <taxon>Bacillota</taxon>
        <taxon>Clostridia</taxon>
        <taxon>Eubacteriales</taxon>
        <taxon>Oscillospiraceae</taxon>
        <taxon>Ructibacterium</taxon>
    </lineage>
</organism>
<evidence type="ECO:0000313" key="9">
    <source>
        <dbReference type="EMBL" id="MBE5040270.1"/>
    </source>
</evidence>